<feature type="non-terminal residue" evidence="2">
    <location>
        <position position="1"/>
    </location>
</feature>
<reference evidence="2" key="1">
    <citation type="submission" date="2015-12" db="EMBL/GenBank/DDBJ databases">
        <title>De novo transcriptome assembly of four potential Pierce s Disease insect vectors from Arizona vineyards.</title>
        <authorList>
            <person name="Tassone E.E."/>
        </authorList>
    </citation>
    <scope>NUCLEOTIDE SEQUENCE</scope>
</reference>
<feature type="region of interest" description="Disordered" evidence="1">
    <location>
        <begin position="325"/>
        <end position="351"/>
    </location>
</feature>
<name>A0A1B6CQ22_9HEMI</name>
<evidence type="ECO:0000256" key="1">
    <source>
        <dbReference type="SAM" id="MobiDB-lite"/>
    </source>
</evidence>
<organism evidence="2">
    <name type="scientific">Clastoptera arizonana</name>
    <name type="common">Arizona spittle bug</name>
    <dbReference type="NCBI Taxonomy" id="38151"/>
    <lineage>
        <taxon>Eukaryota</taxon>
        <taxon>Metazoa</taxon>
        <taxon>Ecdysozoa</taxon>
        <taxon>Arthropoda</taxon>
        <taxon>Hexapoda</taxon>
        <taxon>Insecta</taxon>
        <taxon>Pterygota</taxon>
        <taxon>Neoptera</taxon>
        <taxon>Paraneoptera</taxon>
        <taxon>Hemiptera</taxon>
        <taxon>Auchenorrhyncha</taxon>
        <taxon>Cercopoidea</taxon>
        <taxon>Clastopteridae</taxon>
        <taxon>Clastoptera</taxon>
    </lineage>
</organism>
<feature type="compositionally biased region" description="Pro residues" evidence="1">
    <location>
        <begin position="177"/>
        <end position="192"/>
    </location>
</feature>
<dbReference type="EMBL" id="GEDC01021696">
    <property type="protein sequence ID" value="JAS15602.1"/>
    <property type="molecule type" value="Transcribed_RNA"/>
</dbReference>
<sequence length="377" mass="42347">CPTLMFVGSYTLCEIYYLRKNEKQLKAVVLIQCSVDLQNLKIWRNKLKLAVGFGNFNKIRNSVSLKFPEEVCPSDPTTPCSQGYAAGGYPTLRWTPPDSVRYSGIDPASPESCASAPIAPAYPQLETPLKQSYKKPILARPQHNPPTQNPSGCSYVYGFEPPCCARSQEPLRWPQTSPEPPCYSPSPEPVQPSPIQTDYTSFELACSVKTPPWNHPMDSYFPKNTPDYSCQQINPFCNPHPPLTETNSKTLPHSSPPLYHAPAEQICPTPPAPICCSLFEPICPKTDTSFYYNSSPLESTSFFCPPTEPSTVRNEFYPQIPIEYQQSNHSPVPPTESSCFPKRESFDSRKPSQEQCLYSQTPFVYKLCPNPYYQKQA</sequence>
<protein>
    <submittedName>
        <fullName evidence="2">Uncharacterized protein</fullName>
    </submittedName>
</protein>
<gene>
    <name evidence="2" type="ORF">g.599</name>
</gene>
<accession>A0A1B6CQ22</accession>
<dbReference type="PRINTS" id="PR01217">
    <property type="entry name" value="PRICHEXTENSN"/>
</dbReference>
<proteinExistence type="predicted"/>
<dbReference type="AlphaFoldDB" id="A0A1B6CQ22"/>
<feature type="compositionally biased region" description="Polar residues" evidence="1">
    <location>
        <begin position="325"/>
        <end position="338"/>
    </location>
</feature>
<evidence type="ECO:0000313" key="2">
    <source>
        <dbReference type="EMBL" id="JAS15602.1"/>
    </source>
</evidence>
<feature type="region of interest" description="Disordered" evidence="1">
    <location>
        <begin position="175"/>
        <end position="194"/>
    </location>
</feature>
<feature type="compositionally biased region" description="Basic and acidic residues" evidence="1">
    <location>
        <begin position="341"/>
        <end position="351"/>
    </location>
</feature>